<dbReference type="AlphaFoldDB" id="A0A165R4S7"/>
<dbReference type="Proteomes" id="UP000076727">
    <property type="component" value="Unassembled WGS sequence"/>
</dbReference>
<evidence type="ECO:0000313" key="1">
    <source>
        <dbReference type="EMBL" id="KZT70307.1"/>
    </source>
</evidence>
<accession>A0A165R4S7</accession>
<dbReference type="EMBL" id="KV429052">
    <property type="protein sequence ID" value="KZT70307.1"/>
    <property type="molecule type" value="Genomic_DNA"/>
</dbReference>
<proteinExistence type="predicted"/>
<sequence length="210" mass="23131">MVCIPSNLAVIFVGIYGRFRTMTHRKRSVLAACSAFIGLTSPTRVISGEHRRSPVLRCILWNVSPMFAGLQESIVAAFEFYPDRRYYSSHSDKYSLSSGTNTKPPLRLLLFPSCRSAFSFFAAYTCASWIGYVNHLTPCPRPSGSLELFGSVPVGVPGYHDRPVPSKRLSTANDSAVYAANSPVAVLARYLSPTRPQCTHAVYVSRLCPT</sequence>
<evidence type="ECO:0000313" key="2">
    <source>
        <dbReference type="Proteomes" id="UP000076727"/>
    </source>
</evidence>
<protein>
    <submittedName>
        <fullName evidence="1">Uncharacterized protein</fullName>
    </submittedName>
</protein>
<keyword evidence="2" id="KW-1185">Reference proteome</keyword>
<organism evidence="1 2">
    <name type="scientific">Daedalea quercina L-15889</name>
    <dbReference type="NCBI Taxonomy" id="1314783"/>
    <lineage>
        <taxon>Eukaryota</taxon>
        <taxon>Fungi</taxon>
        <taxon>Dikarya</taxon>
        <taxon>Basidiomycota</taxon>
        <taxon>Agaricomycotina</taxon>
        <taxon>Agaricomycetes</taxon>
        <taxon>Polyporales</taxon>
        <taxon>Fomitopsis</taxon>
    </lineage>
</organism>
<gene>
    <name evidence="1" type="ORF">DAEQUDRAFT_216867</name>
</gene>
<reference evidence="1 2" key="1">
    <citation type="journal article" date="2016" name="Mol. Biol. Evol.">
        <title>Comparative Genomics of Early-Diverging Mushroom-Forming Fungi Provides Insights into the Origins of Lignocellulose Decay Capabilities.</title>
        <authorList>
            <person name="Nagy L.G."/>
            <person name="Riley R."/>
            <person name="Tritt A."/>
            <person name="Adam C."/>
            <person name="Daum C."/>
            <person name="Floudas D."/>
            <person name="Sun H."/>
            <person name="Yadav J.S."/>
            <person name="Pangilinan J."/>
            <person name="Larsson K.H."/>
            <person name="Matsuura K."/>
            <person name="Barry K."/>
            <person name="Labutti K."/>
            <person name="Kuo R."/>
            <person name="Ohm R.A."/>
            <person name="Bhattacharya S.S."/>
            <person name="Shirouzu T."/>
            <person name="Yoshinaga Y."/>
            <person name="Martin F.M."/>
            <person name="Grigoriev I.V."/>
            <person name="Hibbett D.S."/>
        </authorList>
    </citation>
    <scope>NUCLEOTIDE SEQUENCE [LARGE SCALE GENOMIC DNA]</scope>
    <source>
        <strain evidence="1 2">L-15889</strain>
    </source>
</reference>
<name>A0A165R4S7_9APHY</name>